<dbReference type="Pfam" id="PF00593">
    <property type="entry name" value="TonB_dep_Rec_b-barrel"/>
    <property type="match status" value="1"/>
</dbReference>
<dbReference type="Proteomes" id="UP001589607">
    <property type="component" value="Unassembled WGS sequence"/>
</dbReference>
<dbReference type="Gene3D" id="2.170.130.10">
    <property type="entry name" value="TonB-dependent receptor, plug domain"/>
    <property type="match status" value="1"/>
</dbReference>
<dbReference type="PANTHER" id="PTHR30069">
    <property type="entry name" value="TONB-DEPENDENT OUTER MEMBRANE RECEPTOR"/>
    <property type="match status" value="1"/>
</dbReference>
<sequence>MKKIFILTILLSSFTFAQTTIKGKIVSKEEPLAFASVFIPKLNIGINADENGQYILKDVPKGEYTIHYSFIGFKTQKKNITTTNENQLTVNINLEESHSLDEVVVTGTLKAVSRLETPVPVEVYTATFLKKNPTPNIFEALQNVNGVRPQLNCNICNTGDIHINGLEGPYTMVTIDGMPIVSGLSTVYGLSGIPNSLIERIEIVKGPASSLYGSEAVGGLINIITKSPETAPLIYADVFTTSWLENNIDLGAKYKIGKKVNSLLGINYFNYNNPIDNNNDNFTDVTLQDRVSVFNKFTFNRKSEKELSVAGRFFYEDRWGGEMQWNKDFRGGNQVYGESIYTKRYELLGKYQLPVSENMYASFSYTNHDQNSVYGDILFLAQQEIAYGQLTWDKEIKNHDLLLGIAYRYQYYDDNTTATIQSEKSKISSFFIQDEIKLAKKHSVLLGARYDYNSVHSSIFTPRIAYKWKPSPNDVFRINVGTGFRIVNLFTEEHAVLTGSRDVIITENLNPETSYNINLNYLKKFQFENGIHSVIEFSSWYTHFENQILPDYDTNPNQIIYSNLNGYSKTYGVTGNLELIFPFGLKTMLGFTLLESKNKRNGITSTPILTEKFSATWGISYDIPKWYLSIDYTGNLYGPMRLPLLGSLDPRSEYSPVWSIQNIQFTYKKITHFELYGGVKNLLNWTPNKSNPFLIARANDPFDNDVVFDNNGNATATPNNPYALTFDPSFVYGPNQGIRGFLGLRYILN</sequence>
<dbReference type="PANTHER" id="PTHR30069:SF57">
    <property type="entry name" value="TONB-DEPENDENT RECEPTOR"/>
    <property type="match status" value="1"/>
</dbReference>
<dbReference type="InterPro" id="IPR012910">
    <property type="entry name" value="Plug_dom"/>
</dbReference>
<dbReference type="InterPro" id="IPR008969">
    <property type="entry name" value="CarboxyPept-like_regulatory"/>
</dbReference>
<feature type="domain" description="TonB-dependent receptor plug" evidence="12">
    <location>
        <begin position="115"/>
        <end position="219"/>
    </location>
</feature>
<keyword evidence="5 9" id="KW-0798">TonB box</keyword>
<dbReference type="PROSITE" id="PS52016">
    <property type="entry name" value="TONB_DEPENDENT_REC_3"/>
    <property type="match status" value="1"/>
</dbReference>
<evidence type="ECO:0000256" key="4">
    <source>
        <dbReference type="ARBA" id="ARBA00022692"/>
    </source>
</evidence>
<evidence type="ECO:0000259" key="12">
    <source>
        <dbReference type="Pfam" id="PF07715"/>
    </source>
</evidence>
<evidence type="ECO:0000256" key="1">
    <source>
        <dbReference type="ARBA" id="ARBA00004571"/>
    </source>
</evidence>
<keyword evidence="7 8" id="KW-0998">Cell outer membrane</keyword>
<dbReference type="InterPro" id="IPR036942">
    <property type="entry name" value="Beta-barrel_TonB_sf"/>
</dbReference>
<name>A0ABV5GS98_9FLAO</name>
<keyword evidence="10" id="KW-0732">Signal</keyword>
<dbReference type="InterPro" id="IPR000531">
    <property type="entry name" value="Beta-barrel_TonB"/>
</dbReference>
<evidence type="ECO:0000256" key="8">
    <source>
        <dbReference type="PROSITE-ProRule" id="PRU01360"/>
    </source>
</evidence>
<feature type="chain" id="PRO_5045140102" evidence="10">
    <location>
        <begin position="18"/>
        <end position="749"/>
    </location>
</feature>
<organism evidence="13 14">
    <name type="scientific">Flavobacterium jumunjinense</name>
    <dbReference type="NCBI Taxonomy" id="998845"/>
    <lineage>
        <taxon>Bacteria</taxon>
        <taxon>Pseudomonadati</taxon>
        <taxon>Bacteroidota</taxon>
        <taxon>Flavobacteriia</taxon>
        <taxon>Flavobacteriales</taxon>
        <taxon>Flavobacteriaceae</taxon>
        <taxon>Flavobacterium</taxon>
    </lineage>
</organism>
<dbReference type="Gene3D" id="2.40.170.20">
    <property type="entry name" value="TonB-dependent receptor, beta-barrel domain"/>
    <property type="match status" value="1"/>
</dbReference>
<evidence type="ECO:0000256" key="10">
    <source>
        <dbReference type="SAM" id="SignalP"/>
    </source>
</evidence>
<protein>
    <submittedName>
        <fullName evidence="13">TonB-dependent receptor domain-containing protein</fullName>
    </submittedName>
</protein>
<comment type="subcellular location">
    <subcellularLocation>
        <location evidence="1 8">Cell outer membrane</location>
        <topology evidence="1 8">Multi-pass membrane protein</topology>
    </subcellularLocation>
</comment>
<evidence type="ECO:0000313" key="13">
    <source>
        <dbReference type="EMBL" id="MFB9097846.1"/>
    </source>
</evidence>
<proteinExistence type="inferred from homology"/>
<dbReference type="RefSeq" id="WP_236458049.1">
    <property type="nucleotide sequence ID" value="NZ_CBCSGE010000008.1"/>
</dbReference>
<evidence type="ECO:0000256" key="9">
    <source>
        <dbReference type="RuleBase" id="RU003357"/>
    </source>
</evidence>
<evidence type="ECO:0000256" key="2">
    <source>
        <dbReference type="ARBA" id="ARBA00022448"/>
    </source>
</evidence>
<evidence type="ECO:0000259" key="11">
    <source>
        <dbReference type="Pfam" id="PF00593"/>
    </source>
</evidence>
<dbReference type="SUPFAM" id="SSF49464">
    <property type="entry name" value="Carboxypeptidase regulatory domain-like"/>
    <property type="match status" value="1"/>
</dbReference>
<keyword evidence="2 8" id="KW-0813">Transport</keyword>
<keyword evidence="13" id="KW-0675">Receptor</keyword>
<feature type="signal peptide" evidence="10">
    <location>
        <begin position="1"/>
        <end position="17"/>
    </location>
</feature>
<keyword evidence="3 8" id="KW-1134">Transmembrane beta strand</keyword>
<dbReference type="EMBL" id="JBHMEY010000066">
    <property type="protein sequence ID" value="MFB9097846.1"/>
    <property type="molecule type" value="Genomic_DNA"/>
</dbReference>
<gene>
    <name evidence="13" type="ORF">ACFFVF_15110</name>
</gene>
<keyword evidence="14" id="KW-1185">Reference proteome</keyword>
<evidence type="ECO:0000313" key="14">
    <source>
        <dbReference type="Proteomes" id="UP001589607"/>
    </source>
</evidence>
<comment type="caution">
    <text evidence="13">The sequence shown here is derived from an EMBL/GenBank/DDBJ whole genome shotgun (WGS) entry which is preliminary data.</text>
</comment>
<dbReference type="SUPFAM" id="SSF56935">
    <property type="entry name" value="Porins"/>
    <property type="match status" value="1"/>
</dbReference>
<keyword evidence="4 8" id="KW-0812">Transmembrane</keyword>
<dbReference type="Pfam" id="PF13715">
    <property type="entry name" value="CarbopepD_reg_2"/>
    <property type="match status" value="1"/>
</dbReference>
<evidence type="ECO:0000256" key="3">
    <source>
        <dbReference type="ARBA" id="ARBA00022452"/>
    </source>
</evidence>
<dbReference type="InterPro" id="IPR037066">
    <property type="entry name" value="Plug_dom_sf"/>
</dbReference>
<dbReference type="Pfam" id="PF07715">
    <property type="entry name" value="Plug"/>
    <property type="match status" value="1"/>
</dbReference>
<reference evidence="13 14" key="1">
    <citation type="submission" date="2024-09" db="EMBL/GenBank/DDBJ databases">
        <authorList>
            <person name="Sun Q."/>
            <person name="Mori K."/>
        </authorList>
    </citation>
    <scope>NUCLEOTIDE SEQUENCE [LARGE SCALE GENOMIC DNA]</scope>
    <source>
        <strain evidence="13 14">CECT 7955</strain>
    </source>
</reference>
<feature type="domain" description="TonB-dependent receptor-like beta-barrel" evidence="11">
    <location>
        <begin position="266"/>
        <end position="682"/>
    </location>
</feature>
<accession>A0ABV5GS98</accession>
<keyword evidence="6 8" id="KW-0472">Membrane</keyword>
<dbReference type="InterPro" id="IPR039426">
    <property type="entry name" value="TonB-dep_rcpt-like"/>
</dbReference>
<evidence type="ECO:0000256" key="7">
    <source>
        <dbReference type="ARBA" id="ARBA00023237"/>
    </source>
</evidence>
<dbReference type="Gene3D" id="2.60.40.1120">
    <property type="entry name" value="Carboxypeptidase-like, regulatory domain"/>
    <property type="match status" value="1"/>
</dbReference>
<evidence type="ECO:0000256" key="5">
    <source>
        <dbReference type="ARBA" id="ARBA00023077"/>
    </source>
</evidence>
<comment type="similarity">
    <text evidence="8 9">Belongs to the TonB-dependent receptor family.</text>
</comment>
<evidence type="ECO:0000256" key="6">
    <source>
        <dbReference type="ARBA" id="ARBA00023136"/>
    </source>
</evidence>